<dbReference type="PANTHER" id="PTHR47968:SF75">
    <property type="entry name" value="CENTROMERE-ASSOCIATED PROTEIN E"/>
    <property type="match status" value="1"/>
</dbReference>
<comment type="subcellular location">
    <subcellularLocation>
        <location evidence="1">Cytoplasm</location>
        <location evidence="1">Cytoskeleton</location>
    </subcellularLocation>
</comment>
<dbReference type="SMART" id="SM00129">
    <property type="entry name" value="KISc"/>
    <property type="match status" value="1"/>
</dbReference>
<evidence type="ECO:0000313" key="16">
    <source>
        <dbReference type="Proteomes" id="UP000007796"/>
    </source>
</evidence>
<evidence type="ECO:0000259" key="14">
    <source>
        <dbReference type="PROSITE" id="PS50067"/>
    </source>
</evidence>
<dbReference type="InterPro" id="IPR027417">
    <property type="entry name" value="P-loop_NTPase"/>
</dbReference>
<dbReference type="GO" id="GO:0008017">
    <property type="term" value="F:microtubule binding"/>
    <property type="evidence" value="ECO:0007669"/>
    <property type="project" value="InterPro"/>
</dbReference>
<keyword evidence="16" id="KW-1185">Reference proteome</keyword>
<comment type="similarity">
    <text evidence="10 11">Belongs to the TRAFAC class myosin-kinesin ATPase superfamily. Kinesin family.</text>
</comment>
<evidence type="ECO:0000256" key="6">
    <source>
        <dbReference type="ARBA" id="ARBA00023054"/>
    </source>
</evidence>
<protein>
    <recommendedName>
        <fullName evidence="11">Kinesin-like protein</fullName>
    </recommendedName>
</protein>
<feature type="region of interest" description="Disordered" evidence="13">
    <location>
        <begin position="927"/>
        <end position="961"/>
    </location>
</feature>
<dbReference type="GeneID" id="25975891"/>
<evidence type="ECO:0000256" key="8">
    <source>
        <dbReference type="ARBA" id="ARBA00023212"/>
    </source>
</evidence>
<dbReference type="CDD" id="cd01369">
    <property type="entry name" value="KISc_KHC_KIF5"/>
    <property type="match status" value="1"/>
</dbReference>
<evidence type="ECO:0000256" key="1">
    <source>
        <dbReference type="ARBA" id="ARBA00004245"/>
    </source>
</evidence>
<dbReference type="PRINTS" id="PR00380">
    <property type="entry name" value="KINESINHEAVY"/>
</dbReference>
<dbReference type="InterPro" id="IPR019821">
    <property type="entry name" value="Kinesin_motor_CS"/>
</dbReference>
<gene>
    <name evidence="15" type="ORF">CMQ_2856</name>
</gene>
<dbReference type="GO" id="GO:0005874">
    <property type="term" value="C:microtubule"/>
    <property type="evidence" value="ECO:0007669"/>
    <property type="project" value="UniProtKB-KW"/>
</dbReference>
<evidence type="ECO:0000256" key="9">
    <source>
        <dbReference type="ARBA" id="ARBA00056728"/>
    </source>
</evidence>
<evidence type="ECO:0000256" key="3">
    <source>
        <dbReference type="ARBA" id="ARBA00022701"/>
    </source>
</evidence>
<dbReference type="Proteomes" id="UP000007796">
    <property type="component" value="Unassembled WGS sequence"/>
</dbReference>
<keyword evidence="8" id="KW-0206">Cytoskeleton</keyword>
<feature type="coiled-coil region" evidence="12">
    <location>
        <begin position="446"/>
        <end position="487"/>
    </location>
</feature>
<dbReference type="HOGENOM" id="CLU_001485_3_1_1"/>
<evidence type="ECO:0000256" key="2">
    <source>
        <dbReference type="ARBA" id="ARBA00022490"/>
    </source>
</evidence>
<dbReference type="FunFam" id="3.40.850.10:FF:000031">
    <property type="entry name" value="Kinesin-like protein"/>
    <property type="match status" value="1"/>
</dbReference>
<comment type="function">
    <text evidence="9">Kinesin is a microtubule-associated force-producing protein that may play a role in organelle transport. Its motor activity is directed toward the microtubule's plus end.</text>
</comment>
<keyword evidence="6 12" id="KW-0175">Coiled coil</keyword>
<dbReference type="Gene3D" id="3.40.850.10">
    <property type="entry name" value="Kinesin motor domain"/>
    <property type="match status" value="1"/>
</dbReference>
<dbReference type="AlphaFoldDB" id="F0XGP8"/>
<evidence type="ECO:0000256" key="5">
    <source>
        <dbReference type="ARBA" id="ARBA00022840"/>
    </source>
</evidence>
<evidence type="ECO:0000256" key="10">
    <source>
        <dbReference type="PROSITE-ProRule" id="PRU00283"/>
    </source>
</evidence>
<keyword evidence="7 10" id="KW-0505">Motor protein</keyword>
<feature type="coiled-coil region" evidence="12">
    <location>
        <begin position="642"/>
        <end position="669"/>
    </location>
</feature>
<dbReference type="PROSITE" id="PS50067">
    <property type="entry name" value="KINESIN_MOTOR_2"/>
    <property type="match status" value="1"/>
</dbReference>
<proteinExistence type="inferred from homology"/>
<dbReference type="RefSeq" id="XP_014172409.1">
    <property type="nucleotide sequence ID" value="XM_014316934.1"/>
</dbReference>
<reference evidence="15 16" key="1">
    <citation type="journal article" date="2011" name="Proc. Natl. Acad. Sci. U.S.A.">
        <title>Genome and transcriptome analyses of the mountain pine beetle-fungal symbiont Grosmannia clavigera, a lodgepole pine pathogen.</title>
        <authorList>
            <person name="DiGuistini S."/>
            <person name="Wang Y."/>
            <person name="Liao N.Y."/>
            <person name="Taylor G."/>
            <person name="Tanguay P."/>
            <person name="Feau N."/>
            <person name="Henrissat B."/>
            <person name="Chan S.K."/>
            <person name="Hesse-Orce U."/>
            <person name="Alamouti S.M."/>
            <person name="Tsui C.K.M."/>
            <person name="Docking R.T."/>
            <person name="Levasseur A."/>
            <person name="Haridas S."/>
            <person name="Robertson G."/>
            <person name="Birol I."/>
            <person name="Holt R.A."/>
            <person name="Marra M.A."/>
            <person name="Hamelin R.C."/>
            <person name="Hirst M."/>
            <person name="Jones S.J.M."/>
            <person name="Bohlmann J."/>
            <person name="Breuil C."/>
        </authorList>
    </citation>
    <scope>NUCLEOTIDE SEQUENCE [LARGE SCALE GENOMIC DNA]</scope>
    <source>
        <strain evidence="16">kw1407 / UAMH 11150</strain>
    </source>
</reference>
<feature type="coiled-coil region" evidence="12">
    <location>
        <begin position="792"/>
        <end position="884"/>
    </location>
</feature>
<dbReference type="GO" id="GO:0005524">
    <property type="term" value="F:ATP binding"/>
    <property type="evidence" value="ECO:0007669"/>
    <property type="project" value="UniProtKB-UniRule"/>
</dbReference>
<evidence type="ECO:0000256" key="7">
    <source>
        <dbReference type="ARBA" id="ARBA00023175"/>
    </source>
</evidence>
<accession>F0XGP8</accession>
<dbReference type="STRING" id="655863.F0XGP8"/>
<dbReference type="Pfam" id="PF00225">
    <property type="entry name" value="Kinesin"/>
    <property type="match status" value="1"/>
</dbReference>
<dbReference type="eggNOG" id="KOG0240">
    <property type="taxonomic scope" value="Eukaryota"/>
</dbReference>
<dbReference type="InterPro" id="IPR036961">
    <property type="entry name" value="Kinesin_motor_dom_sf"/>
</dbReference>
<dbReference type="SUPFAM" id="SSF52540">
    <property type="entry name" value="P-loop containing nucleoside triphosphate hydrolases"/>
    <property type="match status" value="1"/>
</dbReference>
<dbReference type="InterPro" id="IPR059182">
    <property type="entry name" value="Khc_C"/>
</dbReference>
<dbReference type="InParanoid" id="F0XGP8"/>
<sequence>MSAANSIKVVARFRPQNRVENESGGQPIVRFNGDDTCTIDTKEAQGSFTFDRVFDMSCKQSDIFDYSIKPTVDDILNGYNGTVFAYGQTGAGKSYTMMGTSIDDGEGRGVIPRIVEQIFASILASPATIEYTVRVSYMEIYMERIRDLMAPQNDNLPVHEEKNRGVYVKGLLEIYVSSVQEVYEVMRRGGNARAVAATNMNQESSRSHSIFVITITQKNVETGSAKSGQLFLVDLAGSEKVGKTGASGQTLEEAKKINKSLSALGMVINALTDGKSSHVPYRDSKLTRILQESLGGNSRTTLIINCSPSSYNDTETLSTLRFGMRAKSIKNKAKVNAELSPAELKMLLGKARTQITSFESYVSNLENEVQLWRSGEAVPQTKWVPARDGSSVVTPRNSMVVAAAAASAASPRPSTPSRLIPEGRAETPGISERAGTPSLPMDKDEREEFLRRENELQDQIADKENQVEASEKQLREAKEELLMVKEHDGKLGKDNERLTSETNEIRMQLERLSFEGKETQITMDALKEANAELTVELDELKQQLLDVKMSAKETNAVLDEKEKRKAEKMAEMMAGFDLGSDVFSDNEKAIADAIENLDVLHQLSSEGDVIPPDDLRALRTKLVETQGIVRQAELAAFSAQSSESESRRRAELELRLEALQQEYDDLVTRNLGPEDAGELRARLEKSLTDRQTAQAELMEELRSDVNRKASENERMKVVIEDLQRQLKAGAVASGSVGVGGSGSNGSNSSGGVGSAAAQAALANGKTVAQQMAEFDAMKKSLMRDLQNRCERVVELEISLDETREQYNNVLRSSNNRAQQKKMAFLERNLEQLTHVQRQLVEQNSALKKEVAIAERKLIARNERIQSLESLLQDSQEKMAQANHKFEVQLAAVKERLEAAKAGSTRGLGSPTGQAGFSFASAGSRIAKPLRGGGGDAPAANPTVASLQTSENKRSSWFFQKS</sequence>
<keyword evidence="4 10" id="KW-0547">Nucleotide-binding</keyword>
<evidence type="ECO:0000256" key="4">
    <source>
        <dbReference type="ARBA" id="ARBA00022741"/>
    </source>
</evidence>
<feature type="binding site" evidence="10">
    <location>
        <begin position="87"/>
        <end position="94"/>
    </location>
    <ligand>
        <name>ATP</name>
        <dbReference type="ChEBI" id="CHEBI:30616"/>
    </ligand>
</feature>
<dbReference type="PANTHER" id="PTHR47968">
    <property type="entry name" value="CENTROMERE PROTEIN E"/>
    <property type="match status" value="1"/>
</dbReference>
<dbReference type="GO" id="GO:0003777">
    <property type="term" value="F:microtubule motor activity"/>
    <property type="evidence" value="ECO:0007669"/>
    <property type="project" value="InterPro"/>
</dbReference>
<name>F0XGP8_GROCL</name>
<organism evidence="16">
    <name type="scientific">Grosmannia clavigera (strain kw1407 / UAMH 11150)</name>
    <name type="common">Blue stain fungus</name>
    <name type="synonym">Graphiocladiella clavigera</name>
    <dbReference type="NCBI Taxonomy" id="655863"/>
    <lineage>
        <taxon>Eukaryota</taxon>
        <taxon>Fungi</taxon>
        <taxon>Dikarya</taxon>
        <taxon>Ascomycota</taxon>
        <taxon>Pezizomycotina</taxon>
        <taxon>Sordariomycetes</taxon>
        <taxon>Sordariomycetidae</taxon>
        <taxon>Ophiostomatales</taxon>
        <taxon>Ophiostomataceae</taxon>
        <taxon>Leptographium</taxon>
    </lineage>
</organism>
<dbReference type="PROSITE" id="PS00411">
    <property type="entry name" value="KINESIN_MOTOR_1"/>
    <property type="match status" value="1"/>
</dbReference>
<feature type="coiled-coil region" evidence="12">
    <location>
        <begin position="523"/>
        <end position="571"/>
    </location>
</feature>
<evidence type="ECO:0000256" key="12">
    <source>
        <dbReference type="SAM" id="Coils"/>
    </source>
</evidence>
<evidence type="ECO:0000256" key="11">
    <source>
        <dbReference type="RuleBase" id="RU000394"/>
    </source>
</evidence>
<dbReference type="EMBL" id="GL629769">
    <property type="protein sequence ID" value="EFX02927.1"/>
    <property type="molecule type" value="Genomic_DNA"/>
</dbReference>
<keyword evidence="3 11" id="KW-0493">Microtubule</keyword>
<keyword evidence="2" id="KW-0963">Cytoplasm</keyword>
<feature type="domain" description="Kinesin motor" evidence="14">
    <location>
        <begin position="6"/>
        <end position="329"/>
    </location>
</feature>
<feature type="compositionally biased region" description="Polar residues" evidence="13">
    <location>
        <begin position="942"/>
        <end position="961"/>
    </location>
</feature>
<dbReference type="InterPro" id="IPR027640">
    <property type="entry name" value="Kinesin-like_fam"/>
</dbReference>
<dbReference type="InterPro" id="IPR001752">
    <property type="entry name" value="Kinesin_motor_dom"/>
</dbReference>
<dbReference type="CDD" id="cd23649">
    <property type="entry name" value="Khc_CBD_cc"/>
    <property type="match status" value="1"/>
</dbReference>
<dbReference type="OrthoDB" id="3176171at2759"/>
<dbReference type="GO" id="GO:0007018">
    <property type="term" value="P:microtubule-based movement"/>
    <property type="evidence" value="ECO:0007669"/>
    <property type="project" value="InterPro"/>
</dbReference>
<keyword evidence="5 10" id="KW-0067">ATP-binding</keyword>
<evidence type="ECO:0000256" key="13">
    <source>
        <dbReference type="SAM" id="MobiDB-lite"/>
    </source>
</evidence>
<evidence type="ECO:0000313" key="15">
    <source>
        <dbReference type="EMBL" id="EFX02927.1"/>
    </source>
</evidence>
<feature type="region of interest" description="Disordered" evidence="13">
    <location>
        <begin position="404"/>
        <end position="441"/>
    </location>
</feature>